<dbReference type="InterPro" id="IPR013783">
    <property type="entry name" value="Ig-like_fold"/>
</dbReference>
<dbReference type="Pfam" id="PF11614">
    <property type="entry name" value="FixG_C"/>
    <property type="match status" value="1"/>
</dbReference>
<feature type="transmembrane region" description="Helical" evidence="7">
    <location>
        <begin position="51"/>
        <end position="68"/>
    </location>
</feature>
<dbReference type="Proteomes" id="UP000004679">
    <property type="component" value="Unassembled WGS sequence"/>
</dbReference>
<evidence type="ECO:0000313" key="9">
    <source>
        <dbReference type="EMBL" id="EEF80155.1"/>
    </source>
</evidence>
<keyword evidence="3" id="KW-0479">Metal-binding</keyword>
<feature type="transmembrane region" description="Helical" evidence="7">
    <location>
        <begin position="208"/>
        <end position="226"/>
    </location>
</feature>
<feature type="transmembrane region" description="Helical" evidence="7">
    <location>
        <begin position="97"/>
        <end position="118"/>
    </location>
</feature>
<evidence type="ECO:0000256" key="5">
    <source>
        <dbReference type="ARBA" id="ARBA00023004"/>
    </source>
</evidence>
<dbReference type="PROSITE" id="PS00198">
    <property type="entry name" value="4FE4S_FER_1"/>
    <property type="match status" value="1"/>
</dbReference>
<dbReference type="EMBL" id="GG657896">
    <property type="protein sequence ID" value="EEF80155.1"/>
    <property type="molecule type" value="Genomic_DNA"/>
</dbReference>
<reference evidence="9 10" key="1">
    <citation type="journal article" date="2011" name="J. Bacteriol.">
        <title>Draft genome sequence of the chemolithoheterotrophic, halophilic methylotroph Methylophaga thiooxydans DMS010.</title>
        <authorList>
            <person name="Boden R."/>
            <person name="Ferriera S."/>
            <person name="Johnson J."/>
            <person name="Kelly D.P."/>
            <person name="Murrell J.C."/>
            <person name="Schafer H."/>
        </authorList>
    </citation>
    <scope>NUCLEOTIDE SEQUENCE [LARGE SCALE GENOMIC DNA]</scope>
    <source>
        <strain evidence="9 10">DMS010</strain>
    </source>
</reference>
<keyword evidence="5" id="KW-0408">Iron</keyword>
<dbReference type="PROSITE" id="PS51379">
    <property type="entry name" value="4FE4S_FER_2"/>
    <property type="match status" value="1"/>
</dbReference>
<keyword evidence="1" id="KW-0813">Transport</keyword>
<evidence type="ECO:0000313" key="10">
    <source>
        <dbReference type="Proteomes" id="UP000004679"/>
    </source>
</evidence>
<evidence type="ECO:0000256" key="2">
    <source>
        <dbReference type="ARBA" id="ARBA00022485"/>
    </source>
</evidence>
<keyword evidence="6" id="KW-0411">Iron-sulfur</keyword>
<dbReference type="InterPro" id="IPR032879">
    <property type="entry name" value="FixG_C"/>
</dbReference>
<keyword evidence="2" id="KW-0004">4Fe-4S</keyword>
<evidence type="ECO:0000256" key="1">
    <source>
        <dbReference type="ARBA" id="ARBA00022448"/>
    </source>
</evidence>
<dbReference type="AlphaFoldDB" id="C0N510"/>
<dbReference type="GO" id="GO:0005886">
    <property type="term" value="C:plasma membrane"/>
    <property type="evidence" value="ECO:0007669"/>
    <property type="project" value="TreeGrafter"/>
</dbReference>
<dbReference type="Gene3D" id="2.60.40.10">
    <property type="entry name" value="Immunoglobulins"/>
    <property type="match status" value="1"/>
</dbReference>
<organism evidence="9 10">
    <name type="scientific">Methylophaga thiooxydans DMS010</name>
    <dbReference type="NCBI Taxonomy" id="637616"/>
    <lineage>
        <taxon>Bacteria</taxon>
        <taxon>Pseudomonadati</taxon>
        <taxon>Pseudomonadota</taxon>
        <taxon>Gammaproteobacteria</taxon>
        <taxon>Thiotrichales</taxon>
        <taxon>Piscirickettsiaceae</taxon>
        <taxon>Methylophaga</taxon>
    </lineage>
</organism>
<proteinExistence type="predicted"/>
<keyword evidence="10" id="KW-1185">Reference proteome</keyword>
<dbReference type="GO" id="GO:0051539">
    <property type="term" value="F:4 iron, 4 sulfur cluster binding"/>
    <property type="evidence" value="ECO:0007669"/>
    <property type="project" value="UniProtKB-KW"/>
</dbReference>
<dbReference type="GO" id="GO:0046872">
    <property type="term" value="F:metal ion binding"/>
    <property type="evidence" value="ECO:0007669"/>
    <property type="project" value="UniProtKB-KW"/>
</dbReference>
<name>C0N510_9GAMM</name>
<dbReference type="Pfam" id="PF12801">
    <property type="entry name" value="Fer4_5"/>
    <property type="match status" value="1"/>
</dbReference>
<dbReference type="HOGENOM" id="CLU_032118_0_0_6"/>
<keyword evidence="7" id="KW-1133">Transmembrane helix</keyword>
<dbReference type="InterPro" id="IPR017896">
    <property type="entry name" value="4Fe4S_Fe-S-bd"/>
</dbReference>
<dbReference type="InterPro" id="IPR017900">
    <property type="entry name" value="4Fe4S_Fe_S_CS"/>
</dbReference>
<evidence type="ECO:0000256" key="6">
    <source>
        <dbReference type="ARBA" id="ARBA00023014"/>
    </source>
</evidence>
<feature type="transmembrane region" description="Helical" evidence="7">
    <location>
        <begin position="173"/>
        <end position="196"/>
    </location>
</feature>
<accession>C0N510</accession>
<evidence type="ECO:0000256" key="4">
    <source>
        <dbReference type="ARBA" id="ARBA00022982"/>
    </source>
</evidence>
<dbReference type="PANTHER" id="PTHR30176">
    <property type="entry name" value="FERREDOXIN-TYPE PROTEIN NAPH"/>
    <property type="match status" value="1"/>
</dbReference>
<dbReference type="InterPro" id="IPR051684">
    <property type="entry name" value="Electron_Trans/Redox"/>
</dbReference>
<keyword evidence="7" id="KW-0472">Membrane</keyword>
<dbReference type="Pfam" id="PF13746">
    <property type="entry name" value="Fer4_18"/>
    <property type="match status" value="1"/>
</dbReference>
<evidence type="ECO:0000256" key="7">
    <source>
        <dbReference type="SAM" id="Phobius"/>
    </source>
</evidence>
<keyword evidence="4" id="KW-0249">Electron transport</keyword>
<sequence>MAYLTGLSMSEEQSSSVIDTSAIYDEVSDWHINAGGEKVVAKRLKGRFRNLKWLGMSIWSIFFIGPYLRWDGQQAILFDIPNRQFNLFELTVFPQDIWMLSLTLLFFAILLAAVTSVAGRVFCGYFCFQTVWTDIYTYIETRFEGDTPQKAHKFKQAPWSIDKLWRVSAKHSLWIAIALLTGISFAAWFTDAFALWGDIFTLQAPLPVWISMATFGIFTYVFAGFMREQVCFWLCPYARLQGVMYDQDTVLPAYDAERGEPRGKLKKGQVDTSKGSCIDCKVCVAVCPTGIDIRKGQQEGCITCGMCIDACDSIMDKTDQPRGLIRYASYKELHHDANLLPLYKRPRVIIYSVILLTALAGIMYGFATLSPTEFKVIHNRQPLFVKLSDGSIQNKYTLKLLNKTQQAIEVRYQLSGLEGATLHGMNDQITVEPGKVVPLTALVRVHAEDINKALTSIEFKANVINNPEISTVYESIFMGPK</sequence>
<evidence type="ECO:0000259" key="8">
    <source>
        <dbReference type="PROSITE" id="PS51379"/>
    </source>
</evidence>
<feature type="transmembrane region" description="Helical" evidence="7">
    <location>
        <begin position="348"/>
        <end position="367"/>
    </location>
</feature>
<evidence type="ECO:0000256" key="3">
    <source>
        <dbReference type="ARBA" id="ARBA00022723"/>
    </source>
</evidence>
<dbReference type="NCBIfam" id="TIGR02745">
    <property type="entry name" value="ccoG_rdxA_fixG"/>
    <property type="match status" value="1"/>
</dbReference>
<dbReference type="InterPro" id="IPR014116">
    <property type="entry name" value="Cyt_c_oxidase_cbb3_FixG"/>
</dbReference>
<keyword evidence="7" id="KW-0812">Transmembrane</keyword>
<dbReference type="PANTHER" id="PTHR30176:SF3">
    <property type="entry name" value="FERREDOXIN-TYPE PROTEIN NAPH"/>
    <property type="match status" value="1"/>
</dbReference>
<gene>
    <name evidence="9" type="primary">ccoG_3</name>
    <name evidence="9" type="ORF">MDMS009_1312</name>
</gene>
<feature type="domain" description="4Fe-4S ferredoxin-type" evidence="8">
    <location>
        <begin position="266"/>
        <end position="296"/>
    </location>
</feature>
<protein>
    <submittedName>
        <fullName evidence="9">Cytochrome c oxidase accessory protein CcoG</fullName>
    </submittedName>
</protein>
<dbReference type="SUPFAM" id="SSF54862">
    <property type="entry name" value="4Fe-4S ferredoxins"/>
    <property type="match status" value="1"/>
</dbReference>